<keyword evidence="1" id="KW-1133">Transmembrane helix</keyword>
<gene>
    <name evidence="2" type="ORF">BST17_07795</name>
</gene>
<sequence>MVRVVHLVSLLGVIAVPVFGWFTQDWSGATTLAVYWFETVAAVLFILARIALHQRWSPKRGHFDYNAPGNESGRYRYTVNGRRRSGKPLSTYMSSFAVISLSFSAVHGVFLGTVLFLLNHNGVGHLVQVDWRSVGFGCLCVFAFMTVDFLVDLSQLRRWPFRQLEEIGSQVLGRVMVVHMTLLIGFIAIAITDAPDAFFGVFVVLKTMAQLSSALPQWKPARPPAWLSNALNRVPNVHPGKTFEDFWADEQTEERQRIEANERPWEPRR</sequence>
<accession>A0A1W9Z0G0</accession>
<feature type="transmembrane region" description="Helical" evidence="1">
    <location>
        <begin position="131"/>
        <end position="151"/>
    </location>
</feature>
<protein>
    <submittedName>
        <fullName evidence="2">Uncharacterized protein</fullName>
    </submittedName>
</protein>
<comment type="caution">
    <text evidence="2">The sequence shown here is derived from an EMBL/GenBank/DDBJ whole genome shotgun (WGS) entry which is preliminary data.</text>
</comment>
<evidence type="ECO:0000313" key="2">
    <source>
        <dbReference type="EMBL" id="ORA05672.1"/>
    </source>
</evidence>
<feature type="transmembrane region" description="Helical" evidence="1">
    <location>
        <begin position="92"/>
        <end position="119"/>
    </location>
</feature>
<dbReference type="EMBL" id="MVHJ01000005">
    <property type="protein sequence ID" value="ORA05672.1"/>
    <property type="molecule type" value="Genomic_DNA"/>
</dbReference>
<keyword evidence="1" id="KW-0812">Transmembrane</keyword>
<dbReference type="InterPro" id="IPR045466">
    <property type="entry name" value="DUF6498"/>
</dbReference>
<organism evidence="2 3">
    <name type="scientific">Mycolicibacterium bacteremicum</name>
    <name type="common">Mycobacterium bacteremicum</name>
    <dbReference type="NCBI Taxonomy" id="564198"/>
    <lineage>
        <taxon>Bacteria</taxon>
        <taxon>Bacillati</taxon>
        <taxon>Actinomycetota</taxon>
        <taxon>Actinomycetes</taxon>
        <taxon>Mycobacteriales</taxon>
        <taxon>Mycobacteriaceae</taxon>
        <taxon>Mycolicibacterium</taxon>
    </lineage>
</organism>
<feature type="transmembrane region" description="Helical" evidence="1">
    <location>
        <begin position="30"/>
        <end position="52"/>
    </location>
</feature>
<dbReference type="Pfam" id="PF20108">
    <property type="entry name" value="DUF6498"/>
    <property type="match status" value="1"/>
</dbReference>
<dbReference type="RefSeq" id="WP_083056821.1">
    <property type="nucleotide sequence ID" value="NZ_JACKVM010000014.1"/>
</dbReference>
<reference evidence="2 3" key="1">
    <citation type="submission" date="2017-02" db="EMBL/GenBank/DDBJ databases">
        <title>The new phylogeny of genus Mycobacterium.</title>
        <authorList>
            <person name="Tortoli E."/>
            <person name="Trovato A."/>
            <person name="Cirillo D.M."/>
        </authorList>
    </citation>
    <scope>NUCLEOTIDE SEQUENCE [LARGE SCALE GENOMIC DNA]</scope>
    <source>
        <strain evidence="2 3">DSM 45578</strain>
    </source>
</reference>
<keyword evidence="3" id="KW-1185">Reference proteome</keyword>
<dbReference type="Proteomes" id="UP000192366">
    <property type="component" value="Unassembled WGS sequence"/>
</dbReference>
<dbReference type="OrthoDB" id="4702224at2"/>
<dbReference type="AlphaFoldDB" id="A0A1W9Z0G0"/>
<evidence type="ECO:0000256" key="1">
    <source>
        <dbReference type="SAM" id="Phobius"/>
    </source>
</evidence>
<keyword evidence="1" id="KW-0472">Membrane</keyword>
<feature type="transmembrane region" description="Helical" evidence="1">
    <location>
        <begin position="171"/>
        <end position="191"/>
    </location>
</feature>
<evidence type="ECO:0000313" key="3">
    <source>
        <dbReference type="Proteomes" id="UP000192366"/>
    </source>
</evidence>
<name>A0A1W9Z0G0_MYCBA</name>
<proteinExistence type="predicted"/>